<evidence type="ECO:0000259" key="4">
    <source>
        <dbReference type="Pfam" id="PF03358"/>
    </source>
</evidence>
<dbReference type="GO" id="GO:0016491">
    <property type="term" value="F:oxidoreductase activity"/>
    <property type="evidence" value="ECO:0007669"/>
    <property type="project" value="UniProtKB-KW"/>
</dbReference>
<dbReference type="OrthoDB" id="1643408at2"/>
<feature type="domain" description="NADPH-dependent FMN reductase-like" evidence="4">
    <location>
        <begin position="5"/>
        <end position="153"/>
    </location>
</feature>
<dbReference type="Pfam" id="PF03358">
    <property type="entry name" value="FMN_red"/>
    <property type="match status" value="1"/>
</dbReference>
<evidence type="ECO:0000313" key="5">
    <source>
        <dbReference type="EMBL" id="TWS24903.1"/>
    </source>
</evidence>
<dbReference type="EMBL" id="VIGV01000002">
    <property type="protein sequence ID" value="TWS24903.1"/>
    <property type="molecule type" value="Genomic_DNA"/>
</dbReference>
<dbReference type="InterPro" id="IPR051814">
    <property type="entry name" value="NAD(P)H-dep_FMN_reductase"/>
</dbReference>
<comment type="caution">
    <text evidence="5">The sequence shown here is derived from an EMBL/GenBank/DDBJ whole genome shotgun (WGS) entry which is preliminary data.</text>
</comment>
<dbReference type="InterPro" id="IPR005025">
    <property type="entry name" value="FMN_Rdtase-like_dom"/>
</dbReference>
<dbReference type="Gene3D" id="3.40.50.360">
    <property type="match status" value="1"/>
</dbReference>
<dbReference type="Proteomes" id="UP000319792">
    <property type="component" value="Unassembled WGS sequence"/>
</dbReference>
<evidence type="ECO:0000256" key="1">
    <source>
        <dbReference type="ARBA" id="ARBA00022630"/>
    </source>
</evidence>
<protein>
    <submittedName>
        <fullName evidence="5">Oxidoreductase</fullName>
    </submittedName>
</protein>
<organism evidence="5 6">
    <name type="scientific">Tsukamurella sputi</name>
    <dbReference type="NCBI Taxonomy" id="2591848"/>
    <lineage>
        <taxon>Bacteria</taxon>
        <taxon>Bacillati</taxon>
        <taxon>Actinomycetota</taxon>
        <taxon>Actinomycetes</taxon>
        <taxon>Mycobacteriales</taxon>
        <taxon>Tsukamurellaceae</taxon>
        <taxon>Tsukamurella</taxon>
    </lineage>
</organism>
<dbReference type="InterPro" id="IPR029039">
    <property type="entry name" value="Flavoprotein-like_sf"/>
</dbReference>
<reference evidence="5 6" key="1">
    <citation type="submission" date="2019-08" db="EMBL/GenBank/DDBJ databases">
        <title>Tsukamurella conjunctivitidis sp. nov., Tsukamurella assacharolytica sp. nov. and Tsukamurella sputae sp. nov. isolated from patients with conjunctivitis, bacteraemia (lymphoma) and respiratory infection (sputum) in Hong Kong.</title>
        <authorList>
            <person name="Fok K.M.N."/>
            <person name="Fong J.Y.H."/>
        </authorList>
    </citation>
    <scope>NUCLEOTIDE SEQUENCE [LARGE SCALE GENOMIC DNA]</scope>
    <source>
        <strain evidence="5 6">HKU70</strain>
    </source>
</reference>
<dbReference type="RefSeq" id="WP_146432437.1">
    <property type="nucleotide sequence ID" value="NZ_VIGV01000002.1"/>
</dbReference>
<dbReference type="SUPFAM" id="SSF52218">
    <property type="entry name" value="Flavoproteins"/>
    <property type="match status" value="1"/>
</dbReference>
<dbReference type="PANTHER" id="PTHR43408:SF2">
    <property type="entry name" value="FMN REDUCTASE (NADPH)"/>
    <property type="match status" value="1"/>
</dbReference>
<proteinExistence type="predicted"/>
<dbReference type="PANTHER" id="PTHR43408">
    <property type="entry name" value="FMN REDUCTASE (NADPH)"/>
    <property type="match status" value="1"/>
</dbReference>
<dbReference type="NCBIfam" id="TIGR04037">
    <property type="entry name" value="LLM_duo_CE1759"/>
    <property type="match status" value="1"/>
</dbReference>
<keyword evidence="1" id="KW-0285">Flavoprotein</keyword>
<evidence type="ECO:0000256" key="2">
    <source>
        <dbReference type="ARBA" id="ARBA00022643"/>
    </source>
</evidence>
<accession>A0A5C5RQV1</accession>
<dbReference type="InterPro" id="IPR023932">
    <property type="entry name" value="CE1759_FMN_reduct"/>
</dbReference>
<dbReference type="AlphaFoldDB" id="A0A5C5RQV1"/>
<keyword evidence="6" id="KW-1185">Reference proteome</keyword>
<gene>
    <name evidence="5" type="ORF">FK268_06575</name>
</gene>
<evidence type="ECO:0000313" key="6">
    <source>
        <dbReference type="Proteomes" id="UP000319792"/>
    </source>
</evidence>
<keyword evidence="3" id="KW-0560">Oxidoreductase</keyword>
<keyword evidence="2" id="KW-0288">FMN</keyword>
<name>A0A5C5RQV1_9ACTN</name>
<evidence type="ECO:0000256" key="3">
    <source>
        <dbReference type="ARBA" id="ARBA00023002"/>
    </source>
</evidence>
<sequence>MPRSLVVVAAGVSEPSSTRLLADQLADSTRAAVSARGEAVDATVIEVRELARDLATVMTTGVPTPALTAAKDAIATADGLIAVSPVFTASYSGLFKMFFDALDPDALTDVPVLVAATAGTPRHSLVLDHALRPLFSYLRARILPTGVFAATEDFGSSELASRISRAGAELAAALVQADGAVAGFGGPSDLGAPRRSGTATDLGPVADFAELLRGHTGDQERR</sequence>